<evidence type="ECO:0000313" key="2">
    <source>
        <dbReference type="EMBL" id="KAF2616750.1"/>
    </source>
</evidence>
<evidence type="ECO:0000313" key="3">
    <source>
        <dbReference type="Proteomes" id="UP000712281"/>
    </source>
</evidence>
<dbReference type="EMBL" id="QGKW02000007">
    <property type="protein sequence ID" value="KAF2616750.1"/>
    <property type="molecule type" value="Genomic_DNA"/>
</dbReference>
<comment type="caution">
    <text evidence="2">The sequence shown here is derived from an EMBL/GenBank/DDBJ whole genome shotgun (WGS) entry which is preliminary data.</text>
</comment>
<evidence type="ECO:0000256" key="1">
    <source>
        <dbReference type="SAM" id="MobiDB-lite"/>
    </source>
</evidence>
<feature type="region of interest" description="Disordered" evidence="1">
    <location>
        <begin position="64"/>
        <end position="96"/>
    </location>
</feature>
<reference evidence="2" key="1">
    <citation type="submission" date="2019-12" db="EMBL/GenBank/DDBJ databases">
        <title>Genome sequencing and annotation of Brassica cretica.</title>
        <authorList>
            <person name="Studholme D.J."/>
            <person name="Sarris P.F."/>
        </authorList>
    </citation>
    <scope>NUCLEOTIDE SEQUENCE</scope>
    <source>
        <strain evidence="2">PFS-001/15</strain>
        <tissue evidence="2">Leaf</tissue>
    </source>
</reference>
<organism evidence="2 3">
    <name type="scientific">Brassica cretica</name>
    <name type="common">Mustard</name>
    <dbReference type="NCBI Taxonomy" id="69181"/>
    <lineage>
        <taxon>Eukaryota</taxon>
        <taxon>Viridiplantae</taxon>
        <taxon>Streptophyta</taxon>
        <taxon>Embryophyta</taxon>
        <taxon>Tracheophyta</taxon>
        <taxon>Spermatophyta</taxon>
        <taxon>Magnoliopsida</taxon>
        <taxon>eudicotyledons</taxon>
        <taxon>Gunneridae</taxon>
        <taxon>Pentapetalae</taxon>
        <taxon>rosids</taxon>
        <taxon>malvids</taxon>
        <taxon>Brassicales</taxon>
        <taxon>Brassicaceae</taxon>
        <taxon>Brassiceae</taxon>
        <taxon>Brassica</taxon>
    </lineage>
</organism>
<dbReference type="Proteomes" id="UP000712281">
    <property type="component" value="Unassembled WGS sequence"/>
</dbReference>
<gene>
    <name evidence="2" type="ORF">F2Q68_00039299</name>
</gene>
<sequence length="147" mass="17048">MLSKASIDDTYGVNRILQCREDRDSRGVRSKKPTSAQPCLCQNRLTDTSQMPKIDVARLNALRLEPKPSDNPPEATSTHSDDAIDPMEVDRVPMGRTLKKRKEKVAKYLKRGANEKEMESFQKRVFGIPLEKPFEEDYFTHRLWMFF</sequence>
<protein>
    <submittedName>
        <fullName evidence="2">Uncharacterized protein</fullName>
    </submittedName>
</protein>
<accession>A0A8S9M9P4</accession>
<name>A0A8S9M9P4_BRACR</name>
<proteinExistence type="predicted"/>
<dbReference type="AlphaFoldDB" id="A0A8S9M9P4"/>